<keyword evidence="3" id="KW-1185">Reference proteome</keyword>
<dbReference type="InterPro" id="IPR050983">
    <property type="entry name" value="GST_Omega/HSP26"/>
</dbReference>
<dbReference type="STRING" id="639004.SAMN04488239_11716"/>
<dbReference type="GO" id="GO:0005737">
    <property type="term" value="C:cytoplasm"/>
    <property type="evidence" value="ECO:0007669"/>
    <property type="project" value="TreeGrafter"/>
</dbReference>
<dbReference type="SUPFAM" id="SSF47616">
    <property type="entry name" value="GST C-terminal domain-like"/>
    <property type="match status" value="1"/>
</dbReference>
<protein>
    <submittedName>
        <fullName evidence="2">Glutathione S-transferase</fullName>
    </submittedName>
</protein>
<accession>A0A1G7BXP8</accession>
<evidence type="ECO:0000313" key="2">
    <source>
        <dbReference type="EMBL" id="SDE31176.1"/>
    </source>
</evidence>
<dbReference type="Gene3D" id="3.40.30.10">
    <property type="entry name" value="Glutaredoxin"/>
    <property type="match status" value="1"/>
</dbReference>
<reference evidence="3" key="1">
    <citation type="submission" date="2016-10" db="EMBL/GenBank/DDBJ databases">
        <authorList>
            <person name="Varghese N."/>
            <person name="Submissions S."/>
        </authorList>
    </citation>
    <scope>NUCLEOTIDE SEQUENCE [LARGE SCALE GENOMIC DNA]</scope>
    <source>
        <strain evidence="3">CGMCC 1.9108</strain>
    </source>
</reference>
<keyword evidence="2" id="KW-0808">Transferase</keyword>
<dbReference type="InterPro" id="IPR004045">
    <property type="entry name" value="Glutathione_S-Trfase_N"/>
</dbReference>
<dbReference type="InterPro" id="IPR036282">
    <property type="entry name" value="Glutathione-S-Trfase_C_sf"/>
</dbReference>
<proteinExistence type="predicted"/>
<dbReference type="InterPro" id="IPR036249">
    <property type="entry name" value="Thioredoxin-like_sf"/>
</dbReference>
<dbReference type="PANTHER" id="PTHR43968:SF6">
    <property type="entry name" value="GLUTATHIONE S-TRANSFERASE OMEGA"/>
    <property type="match status" value="1"/>
</dbReference>
<sequence length="204" mass="22517">MMKLYYSATSPYVRKVMVLLHETGKLGDVELVTASGTPLAPAEALLAKNPLTKVPALERPEGPTLFDSRVITAYLDTRYKGGLYPAGDGRWNTMTLEALGDGITDAALLMTYEGRLRPEDRRWDDWTEGQWNKIARACAALESRWMAHLAGPVDMGQIAVACALAYVDFRHDARGWRNGNPALAAWFADFESRPSMESTRPPAG</sequence>
<name>A0A1G7BXP8_9RHOB</name>
<dbReference type="AlphaFoldDB" id="A0A1G7BXP8"/>
<dbReference type="GO" id="GO:0016740">
    <property type="term" value="F:transferase activity"/>
    <property type="evidence" value="ECO:0007669"/>
    <property type="project" value="UniProtKB-KW"/>
</dbReference>
<organism evidence="2 3">
    <name type="scientific">Ruegeria marina</name>
    <dbReference type="NCBI Taxonomy" id="639004"/>
    <lineage>
        <taxon>Bacteria</taxon>
        <taxon>Pseudomonadati</taxon>
        <taxon>Pseudomonadota</taxon>
        <taxon>Alphaproteobacteria</taxon>
        <taxon>Rhodobacterales</taxon>
        <taxon>Roseobacteraceae</taxon>
        <taxon>Ruegeria</taxon>
    </lineage>
</organism>
<dbReference type="SUPFAM" id="SSF52833">
    <property type="entry name" value="Thioredoxin-like"/>
    <property type="match status" value="1"/>
</dbReference>
<dbReference type="Pfam" id="PF13410">
    <property type="entry name" value="GST_C_2"/>
    <property type="match status" value="1"/>
</dbReference>
<dbReference type="EMBL" id="FMZV01000017">
    <property type="protein sequence ID" value="SDE31176.1"/>
    <property type="molecule type" value="Genomic_DNA"/>
</dbReference>
<dbReference type="CDD" id="cd03049">
    <property type="entry name" value="GST_N_3"/>
    <property type="match status" value="1"/>
</dbReference>
<dbReference type="Gene3D" id="1.20.1050.10">
    <property type="match status" value="1"/>
</dbReference>
<dbReference type="Pfam" id="PF13409">
    <property type="entry name" value="GST_N_2"/>
    <property type="match status" value="1"/>
</dbReference>
<evidence type="ECO:0000313" key="3">
    <source>
        <dbReference type="Proteomes" id="UP000199628"/>
    </source>
</evidence>
<dbReference type="PROSITE" id="PS50404">
    <property type="entry name" value="GST_NTER"/>
    <property type="match status" value="1"/>
</dbReference>
<evidence type="ECO:0000259" key="1">
    <source>
        <dbReference type="PROSITE" id="PS50404"/>
    </source>
</evidence>
<dbReference type="Proteomes" id="UP000199628">
    <property type="component" value="Unassembled WGS sequence"/>
</dbReference>
<dbReference type="PANTHER" id="PTHR43968">
    <property type="match status" value="1"/>
</dbReference>
<gene>
    <name evidence="2" type="ORF">SAMN04488239_11716</name>
</gene>
<dbReference type="CDD" id="cd03205">
    <property type="entry name" value="GST_C_6"/>
    <property type="match status" value="1"/>
</dbReference>
<feature type="domain" description="GST N-terminal" evidence="1">
    <location>
        <begin position="1"/>
        <end position="83"/>
    </location>
</feature>